<dbReference type="STRING" id="1319815.HMPREF0202_01938"/>
<dbReference type="PANTHER" id="PTHR12544:SF29">
    <property type="entry name" value="GLUTAMINASE"/>
    <property type="match status" value="1"/>
</dbReference>
<proteinExistence type="inferred from homology"/>
<feature type="binding site" evidence="6">
    <location>
        <position position="242"/>
    </location>
    <ligand>
        <name>substrate</name>
    </ligand>
</feature>
<dbReference type="InterPro" id="IPR015868">
    <property type="entry name" value="Glutaminase"/>
</dbReference>
<comment type="subunit">
    <text evidence="2 6">Homotetramer.</text>
</comment>
<dbReference type="eggNOG" id="COG2066">
    <property type="taxonomic scope" value="Bacteria"/>
</dbReference>
<gene>
    <name evidence="6" type="primary">glsA</name>
    <name evidence="7" type="ORF">HMPREF0202_01938</name>
</gene>
<comment type="catalytic activity">
    <reaction evidence="5 6">
        <text>L-glutamine + H2O = L-glutamate + NH4(+)</text>
        <dbReference type="Rhea" id="RHEA:15889"/>
        <dbReference type="ChEBI" id="CHEBI:15377"/>
        <dbReference type="ChEBI" id="CHEBI:28938"/>
        <dbReference type="ChEBI" id="CHEBI:29985"/>
        <dbReference type="ChEBI" id="CHEBI:58359"/>
        <dbReference type="EC" id="3.5.1.2"/>
    </reaction>
</comment>
<comment type="caution">
    <text evidence="7">The sequence shown here is derived from an EMBL/GenBank/DDBJ whole genome shotgun (WGS) entry which is preliminary data.</text>
</comment>
<dbReference type="SUPFAM" id="SSF56601">
    <property type="entry name" value="beta-lactamase/transpeptidase-like"/>
    <property type="match status" value="1"/>
</dbReference>
<dbReference type="NCBIfam" id="TIGR03814">
    <property type="entry name" value="Gln_ase"/>
    <property type="match status" value="1"/>
</dbReference>
<evidence type="ECO:0000313" key="8">
    <source>
        <dbReference type="Proteomes" id="UP000017081"/>
    </source>
</evidence>
<feature type="binding site" evidence="6">
    <location>
        <position position="167"/>
    </location>
    <ligand>
        <name>substrate</name>
    </ligand>
</feature>
<dbReference type="Gene3D" id="3.40.710.10">
    <property type="entry name" value="DD-peptidase/beta-lactamase superfamily"/>
    <property type="match status" value="1"/>
</dbReference>
<dbReference type="GO" id="GO:0006543">
    <property type="term" value="P:L-glutamine catabolic process"/>
    <property type="evidence" value="ECO:0007669"/>
    <property type="project" value="TreeGrafter"/>
</dbReference>
<protein>
    <recommendedName>
        <fullName evidence="3 6">Glutaminase</fullName>
        <ecNumber evidence="3 6">3.5.1.2</ecNumber>
    </recommendedName>
</protein>
<dbReference type="PANTHER" id="PTHR12544">
    <property type="entry name" value="GLUTAMINASE"/>
    <property type="match status" value="1"/>
</dbReference>
<evidence type="ECO:0000256" key="5">
    <source>
        <dbReference type="ARBA" id="ARBA00049534"/>
    </source>
</evidence>
<keyword evidence="4 6" id="KW-0378">Hydrolase</keyword>
<evidence type="ECO:0000256" key="3">
    <source>
        <dbReference type="ARBA" id="ARBA00012918"/>
    </source>
</evidence>
<organism evidence="7 8">
    <name type="scientific">Cetobacterium somerae ATCC BAA-474</name>
    <dbReference type="NCBI Taxonomy" id="1319815"/>
    <lineage>
        <taxon>Bacteria</taxon>
        <taxon>Fusobacteriati</taxon>
        <taxon>Fusobacteriota</taxon>
        <taxon>Fusobacteriia</taxon>
        <taxon>Fusobacteriales</taxon>
        <taxon>Fusobacteriaceae</taxon>
        <taxon>Cetobacterium</taxon>
    </lineage>
</organism>
<dbReference type="GO" id="GO:0004359">
    <property type="term" value="F:glutaminase activity"/>
    <property type="evidence" value="ECO:0007669"/>
    <property type="project" value="UniProtKB-UniRule"/>
</dbReference>
<name>U7V9H6_9FUSO</name>
<evidence type="ECO:0000256" key="2">
    <source>
        <dbReference type="ARBA" id="ARBA00011881"/>
    </source>
</evidence>
<dbReference type="HOGENOM" id="CLU_027932_1_1_0"/>
<dbReference type="Pfam" id="PF04960">
    <property type="entry name" value="Glutaminase"/>
    <property type="match status" value="1"/>
</dbReference>
<dbReference type="PATRIC" id="fig|1319815.3.peg.1870"/>
<reference evidence="7 8" key="1">
    <citation type="submission" date="2013-08" db="EMBL/GenBank/DDBJ databases">
        <authorList>
            <person name="Weinstock G."/>
            <person name="Sodergren E."/>
            <person name="Wylie T."/>
            <person name="Fulton L."/>
            <person name="Fulton R."/>
            <person name="Fronick C."/>
            <person name="O'Laughlin M."/>
            <person name="Godfrey J."/>
            <person name="Miner T."/>
            <person name="Herter B."/>
            <person name="Appelbaum E."/>
            <person name="Cordes M."/>
            <person name="Lek S."/>
            <person name="Wollam A."/>
            <person name="Pepin K.H."/>
            <person name="Palsikar V.B."/>
            <person name="Mitreva M."/>
            <person name="Wilson R.K."/>
        </authorList>
    </citation>
    <scope>NUCLEOTIDE SEQUENCE [LARGE SCALE GENOMIC DNA]</scope>
    <source>
        <strain evidence="7 8">ATCC BAA-474</strain>
    </source>
</reference>
<dbReference type="EC" id="3.5.1.2" evidence="3 6"/>
<feature type="binding site" evidence="6">
    <location>
        <position position="191"/>
    </location>
    <ligand>
        <name>substrate</name>
    </ligand>
</feature>
<dbReference type="AlphaFoldDB" id="U7V9H6"/>
<keyword evidence="6" id="KW-0007">Acetylation</keyword>
<evidence type="ECO:0000256" key="1">
    <source>
        <dbReference type="ARBA" id="ARBA00011076"/>
    </source>
</evidence>
<feature type="binding site" evidence="6">
    <location>
        <position position="115"/>
    </location>
    <ligand>
        <name>substrate</name>
    </ligand>
</feature>
<sequence>MLMKSFLEGVINRNKYMCELGKVADYIPGLSTANKNHLGICIIDTSGEIVIAGDADVKFTLQSISKPLTLMLALLDQGEKYVFSKVGMEPSGDAFNSIRKLETGRMRKPFNPMINAGAIEVCSMIKGKSSAEKFERVLNFIKLISGNNNLKVNEDIYKGEKETGNKNRSMAYFLKGEGLISGDVEDVLDVYFKQCSIEVTAIDLAKIGLFLARGGVLENGDRVVSEHIATIAKTLMMTCGMYDGSGEFAIKVGIPSKSGVGGGILSVIPGKMGIGVFGPSLDLKGNSIGGIAVLEEIAENFKFSIFN</sequence>
<dbReference type="InterPro" id="IPR012338">
    <property type="entry name" value="Beta-lactam/transpept-like"/>
</dbReference>
<keyword evidence="8" id="KW-1185">Reference proteome</keyword>
<accession>U7V9H6</accession>
<feature type="binding site" evidence="6">
    <location>
        <position position="260"/>
    </location>
    <ligand>
        <name>substrate</name>
    </ligand>
</feature>
<feature type="binding site" evidence="6">
    <location>
        <position position="160"/>
    </location>
    <ligand>
        <name>substrate</name>
    </ligand>
</feature>
<evidence type="ECO:0000313" key="7">
    <source>
        <dbReference type="EMBL" id="ERT68170.1"/>
    </source>
</evidence>
<dbReference type="GO" id="GO:0006537">
    <property type="term" value="P:glutamate biosynthetic process"/>
    <property type="evidence" value="ECO:0007669"/>
    <property type="project" value="TreeGrafter"/>
</dbReference>
<feature type="binding site" evidence="6">
    <location>
        <position position="63"/>
    </location>
    <ligand>
        <name>substrate</name>
    </ligand>
</feature>
<dbReference type="Proteomes" id="UP000017081">
    <property type="component" value="Unassembled WGS sequence"/>
</dbReference>
<dbReference type="EMBL" id="AXZF01000077">
    <property type="protein sequence ID" value="ERT68170.1"/>
    <property type="molecule type" value="Genomic_DNA"/>
</dbReference>
<evidence type="ECO:0000256" key="4">
    <source>
        <dbReference type="ARBA" id="ARBA00022801"/>
    </source>
</evidence>
<comment type="similarity">
    <text evidence="1 6">Belongs to the glutaminase family.</text>
</comment>
<evidence type="ECO:0000256" key="6">
    <source>
        <dbReference type="HAMAP-Rule" id="MF_00313"/>
    </source>
</evidence>
<dbReference type="HAMAP" id="MF_00313">
    <property type="entry name" value="Glutaminase"/>
    <property type="match status" value="1"/>
</dbReference>
<dbReference type="FunFam" id="3.40.710.10:FF:000005">
    <property type="entry name" value="Glutaminase"/>
    <property type="match status" value="1"/>
</dbReference>